<dbReference type="AlphaFoldDB" id="A0A1L9SDV9"/>
<dbReference type="PANTHER" id="PTHR11803:SF58">
    <property type="entry name" value="PROTEIN HMF1-RELATED"/>
    <property type="match status" value="1"/>
</dbReference>
<comment type="similarity">
    <text evidence="1">Belongs to the RutC family.</text>
</comment>
<dbReference type="PANTHER" id="PTHR11803">
    <property type="entry name" value="2-IMINOBUTANOATE/2-IMINOPROPANOATE DEAMINASE RIDA"/>
    <property type="match status" value="1"/>
</dbReference>
<accession>A0A1L9SDV9</accession>
<dbReference type="GO" id="GO:0019239">
    <property type="term" value="F:deaminase activity"/>
    <property type="evidence" value="ECO:0007669"/>
    <property type="project" value="TreeGrafter"/>
</dbReference>
<dbReference type="EMBL" id="KV878345">
    <property type="protein sequence ID" value="OJJ45274.1"/>
    <property type="molecule type" value="Genomic_DNA"/>
</dbReference>
<dbReference type="SUPFAM" id="SSF55298">
    <property type="entry name" value="YjgF-like"/>
    <property type="match status" value="1"/>
</dbReference>
<dbReference type="CDD" id="cd00448">
    <property type="entry name" value="YjgF_YER057c_UK114_family"/>
    <property type="match status" value="1"/>
</dbReference>
<dbReference type="InterPro" id="IPR006175">
    <property type="entry name" value="YjgF/YER057c/UK114"/>
</dbReference>
<protein>
    <submittedName>
        <fullName evidence="2">Uncharacterized protein</fullName>
    </submittedName>
</protein>
<dbReference type="GeneID" id="34611424"/>
<dbReference type="RefSeq" id="XP_022579784.1">
    <property type="nucleotide sequence ID" value="XM_022724959.1"/>
</dbReference>
<evidence type="ECO:0000256" key="1">
    <source>
        <dbReference type="ARBA" id="ARBA00010552"/>
    </source>
</evidence>
<evidence type="ECO:0000313" key="2">
    <source>
        <dbReference type="EMBL" id="OJJ45274.1"/>
    </source>
</evidence>
<evidence type="ECO:0000313" key="3">
    <source>
        <dbReference type="Proteomes" id="UP000184188"/>
    </source>
</evidence>
<organism evidence="2 3">
    <name type="scientific">Penicilliopsis zonata CBS 506.65</name>
    <dbReference type="NCBI Taxonomy" id="1073090"/>
    <lineage>
        <taxon>Eukaryota</taxon>
        <taxon>Fungi</taxon>
        <taxon>Dikarya</taxon>
        <taxon>Ascomycota</taxon>
        <taxon>Pezizomycotina</taxon>
        <taxon>Eurotiomycetes</taxon>
        <taxon>Eurotiomycetidae</taxon>
        <taxon>Eurotiales</taxon>
        <taxon>Aspergillaceae</taxon>
        <taxon>Penicilliopsis</taxon>
    </lineage>
</organism>
<name>A0A1L9SDV9_9EURO</name>
<keyword evidence="3" id="KW-1185">Reference proteome</keyword>
<gene>
    <name evidence="2" type="ORF">ASPZODRAFT_143917</name>
</gene>
<reference evidence="3" key="1">
    <citation type="journal article" date="2017" name="Genome Biol.">
        <title>Comparative genomics reveals high biological diversity and specific adaptations in the industrially and medically important fungal genus Aspergillus.</title>
        <authorList>
            <person name="de Vries R.P."/>
            <person name="Riley R."/>
            <person name="Wiebenga A."/>
            <person name="Aguilar-Osorio G."/>
            <person name="Amillis S."/>
            <person name="Uchima C.A."/>
            <person name="Anderluh G."/>
            <person name="Asadollahi M."/>
            <person name="Askin M."/>
            <person name="Barry K."/>
            <person name="Battaglia E."/>
            <person name="Bayram O."/>
            <person name="Benocci T."/>
            <person name="Braus-Stromeyer S.A."/>
            <person name="Caldana C."/>
            <person name="Canovas D."/>
            <person name="Cerqueira G.C."/>
            <person name="Chen F."/>
            <person name="Chen W."/>
            <person name="Choi C."/>
            <person name="Clum A."/>
            <person name="Dos Santos R.A."/>
            <person name="Damasio A.R."/>
            <person name="Diallinas G."/>
            <person name="Emri T."/>
            <person name="Fekete E."/>
            <person name="Flipphi M."/>
            <person name="Freyberg S."/>
            <person name="Gallo A."/>
            <person name="Gournas C."/>
            <person name="Habgood R."/>
            <person name="Hainaut M."/>
            <person name="Harispe M.L."/>
            <person name="Henrissat B."/>
            <person name="Hilden K.S."/>
            <person name="Hope R."/>
            <person name="Hossain A."/>
            <person name="Karabika E."/>
            <person name="Karaffa L."/>
            <person name="Karanyi Z."/>
            <person name="Krasevec N."/>
            <person name="Kuo A."/>
            <person name="Kusch H."/>
            <person name="LaButti K."/>
            <person name="Lagendijk E.L."/>
            <person name="Lapidus A."/>
            <person name="Levasseur A."/>
            <person name="Lindquist E."/>
            <person name="Lipzen A."/>
            <person name="Logrieco A.F."/>
            <person name="MacCabe A."/>
            <person name="Maekelae M.R."/>
            <person name="Malavazi I."/>
            <person name="Melin P."/>
            <person name="Meyer V."/>
            <person name="Mielnichuk N."/>
            <person name="Miskei M."/>
            <person name="Molnar A.P."/>
            <person name="Mule G."/>
            <person name="Ngan C.Y."/>
            <person name="Orejas M."/>
            <person name="Orosz E."/>
            <person name="Ouedraogo J.P."/>
            <person name="Overkamp K.M."/>
            <person name="Park H.-S."/>
            <person name="Perrone G."/>
            <person name="Piumi F."/>
            <person name="Punt P.J."/>
            <person name="Ram A.F."/>
            <person name="Ramon A."/>
            <person name="Rauscher S."/>
            <person name="Record E."/>
            <person name="Riano-Pachon D.M."/>
            <person name="Robert V."/>
            <person name="Roehrig J."/>
            <person name="Ruller R."/>
            <person name="Salamov A."/>
            <person name="Salih N.S."/>
            <person name="Samson R.A."/>
            <person name="Sandor E."/>
            <person name="Sanguinetti M."/>
            <person name="Schuetze T."/>
            <person name="Sepcic K."/>
            <person name="Shelest E."/>
            <person name="Sherlock G."/>
            <person name="Sophianopoulou V."/>
            <person name="Squina F.M."/>
            <person name="Sun H."/>
            <person name="Susca A."/>
            <person name="Todd R.B."/>
            <person name="Tsang A."/>
            <person name="Unkles S.E."/>
            <person name="van de Wiele N."/>
            <person name="van Rossen-Uffink D."/>
            <person name="Oliveira J.V."/>
            <person name="Vesth T.C."/>
            <person name="Visser J."/>
            <person name="Yu J.-H."/>
            <person name="Zhou M."/>
            <person name="Andersen M.R."/>
            <person name="Archer D.B."/>
            <person name="Baker S.E."/>
            <person name="Benoit I."/>
            <person name="Brakhage A.A."/>
            <person name="Braus G.H."/>
            <person name="Fischer R."/>
            <person name="Frisvad J.C."/>
            <person name="Goldman G.H."/>
            <person name="Houbraken J."/>
            <person name="Oakley B."/>
            <person name="Pocsi I."/>
            <person name="Scazzocchio C."/>
            <person name="Seiboth B."/>
            <person name="vanKuyk P.A."/>
            <person name="Wortman J."/>
            <person name="Dyer P.S."/>
            <person name="Grigoriev I.V."/>
        </authorList>
    </citation>
    <scope>NUCLEOTIDE SEQUENCE [LARGE SCALE GENOMIC DNA]</scope>
    <source>
        <strain evidence="3">CBS 506.65</strain>
    </source>
</reference>
<proteinExistence type="inferred from homology"/>
<dbReference type="OrthoDB" id="309640at2759"/>
<dbReference type="GO" id="GO:0005829">
    <property type="term" value="C:cytosol"/>
    <property type="evidence" value="ECO:0007669"/>
    <property type="project" value="TreeGrafter"/>
</dbReference>
<dbReference type="Pfam" id="PF01042">
    <property type="entry name" value="Ribonuc_L-PSP"/>
    <property type="match status" value="1"/>
</dbReference>
<sequence>MESSPVTTHNPPDSFPTSYSHVVTVDGPARLIYTAGQVGRDSNGQFAMGFENQVRLAYENLGRCLESVNASPRDIVKLTWYIANYDPLQRAHVAINEAFLGGHRPAITLVPVPQLASPQMLFEVEAVAAIRDRAE</sequence>
<dbReference type="VEuPathDB" id="FungiDB:ASPZODRAFT_143917"/>
<dbReference type="Gene3D" id="3.30.1330.40">
    <property type="entry name" value="RutC-like"/>
    <property type="match status" value="1"/>
</dbReference>
<dbReference type="STRING" id="1073090.A0A1L9SDV9"/>
<dbReference type="Proteomes" id="UP000184188">
    <property type="component" value="Unassembled WGS sequence"/>
</dbReference>
<dbReference type="InterPro" id="IPR035959">
    <property type="entry name" value="RutC-like_sf"/>
</dbReference>